<accession>A7MI85</accession>
<sequence length="76" mass="8893">MVYHLFILTRGNIMTTITINTYSPDSRFDMSKEEAKEFFAFVQRKAESLGYDVAFDEAISVDEESERFVEKCFAEF</sequence>
<protein>
    <submittedName>
        <fullName evidence="1">Uncharacterized protein</fullName>
    </submittedName>
</protein>
<gene>
    <name evidence="1" type="ordered locus">ESA_03064</name>
</gene>
<evidence type="ECO:0000313" key="1">
    <source>
        <dbReference type="EMBL" id="ABU78293.1"/>
    </source>
</evidence>
<reference evidence="1 2" key="1">
    <citation type="journal article" date="2010" name="PLoS ONE">
        <title>Genome sequence of Cronobacter sakazakii BAA-894 and comparative genomic hybridization analysis with other Cronobacter species.</title>
        <authorList>
            <person name="Kucerova E."/>
            <person name="Clifton S.W."/>
            <person name="Xia X.Q."/>
            <person name="Long F."/>
            <person name="Porwollik S."/>
            <person name="Fulton L."/>
            <person name="Fronick C."/>
            <person name="Minx P."/>
            <person name="Kyung K."/>
            <person name="Warren W."/>
            <person name="Fulton R."/>
            <person name="Feng D."/>
            <person name="Wollam A."/>
            <person name="Shah N."/>
            <person name="Bhonagiri V."/>
            <person name="Nash W.E."/>
            <person name="Hallsworth-Pepin K."/>
            <person name="Wilson R.K."/>
            <person name="McClelland M."/>
            <person name="Forsythe S.J."/>
        </authorList>
    </citation>
    <scope>NUCLEOTIDE SEQUENCE [LARGE SCALE GENOMIC DNA]</scope>
    <source>
        <strain evidence="1 2">ATCC BAA-894</strain>
    </source>
</reference>
<dbReference type="EMBL" id="CP000783">
    <property type="protein sequence ID" value="ABU78293.1"/>
    <property type="molecule type" value="Genomic_DNA"/>
</dbReference>
<dbReference type="KEGG" id="esa:ESA_03064"/>
<name>A7MI85_CROS8</name>
<proteinExistence type="predicted"/>
<dbReference type="Proteomes" id="UP000000260">
    <property type="component" value="Chromosome"/>
</dbReference>
<organism evidence="1 2">
    <name type="scientific">Cronobacter sakazakii (strain ATCC BAA-894)</name>
    <name type="common">Enterobacter sakazakii</name>
    <dbReference type="NCBI Taxonomy" id="290339"/>
    <lineage>
        <taxon>Bacteria</taxon>
        <taxon>Pseudomonadati</taxon>
        <taxon>Pseudomonadota</taxon>
        <taxon>Gammaproteobacteria</taxon>
        <taxon>Enterobacterales</taxon>
        <taxon>Enterobacteriaceae</taxon>
        <taxon>Cronobacter</taxon>
    </lineage>
</organism>
<dbReference type="HOGENOM" id="CLU_2879944_0_0_6"/>
<dbReference type="AlphaFoldDB" id="A7MI85"/>
<keyword evidence="2" id="KW-1185">Reference proteome</keyword>
<evidence type="ECO:0000313" key="2">
    <source>
        <dbReference type="Proteomes" id="UP000000260"/>
    </source>
</evidence>